<dbReference type="AlphaFoldDB" id="R7U3N6"/>
<dbReference type="PROSITE" id="PS50262">
    <property type="entry name" value="G_PROTEIN_RECEP_F1_2"/>
    <property type="match status" value="1"/>
</dbReference>
<evidence type="ECO:0000256" key="1">
    <source>
        <dbReference type="ARBA" id="ARBA00004141"/>
    </source>
</evidence>
<dbReference type="HOGENOM" id="CLU_009579_3_0_1"/>
<feature type="non-terminal residue" evidence="10">
    <location>
        <position position="255"/>
    </location>
</feature>
<keyword evidence="7" id="KW-0807">Transducer</keyword>
<dbReference type="GO" id="GO:0004930">
    <property type="term" value="F:G protein-coupled receptor activity"/>
    <property type="evidence" value="ECO:0007669"/>
    <property type="project" value="UniProtKB-KW"/>
</dbReference>
<evidence type="ECO:0000256" key="5">
    <source>
        <dbReference type="ARBA" id="ARBA00023136"/>
    </source>
</evidence>
<accession>R7U3N6</accession>
<feature type="transmembrane region" description="Helical" evidence="8">
    <location>
        <begin position="30"/>
        <end position="55"/>
    </location>
</feature>
<keyword evidence="4" id="KW-0297">G-protein coupled receptor</keyword>
<evidence type="ECO:0000256" key="8">
    <source>
        <dbReference type="SAM" id="Phobius"/>
    </source>
</evidence>
<sequence>LISGVGGLLLNGTVLVTLLSKKQKLKGVEILISHLVFTELMQILLAYPLVIASSFTHEVFWGHFGCIFEAFVVFFCGCNSIWILTMLSLYRYLKICHGHSSKSNDRPALICTAVLISLICVGLCTAPLLGWGRFGQEIHGLTCALDWQHLSLSYISSVFTFFYLLPLFLIIFSFTKIISTVKLSRLRTGLQVNESEDKLTKIALMMGAAFFVTWTPYAVVSLLTVFGQDHHVPVMVALTAPICAKSNACLNPIVY</sequence>
<keyword evidence="6" id="KW-0675">Receptor</keyword>
<dbReference type="InterPro" id="IPR050125">
    <property type="entry name" value="GPCR_opsins"/>
</dbReference>
<evidence type="ECO:0000313" key="11">
    <source>
        <dbReference type="EnsemblMetazoa" id="CapteP63256"/>
    </source>
</evidence>
<protein>
    <recommendedName>
        <fullName evidence="9">G-protein coupled receptors family 1 profile domain-containing protein</fullName>
    </recommendedName>
</protein>
<feature type="transmembrane region" description="Helical" evidence="8">
    <location>
        <begin position="202"/>
        <end position="226"/>
    </location>
</feature>
<dbReference type="STRING" id="283909.R7U3N6"/>
<dbReference type="OMA" id="GAMFWSV"/>
<gene>
    <name evidence="10" type="ORF">CAPTEDRAFT_63256</name>
</gene>
<dbReference type="PRINTS" id="PR00237">
    <property type="entry name" value="GPCRRHODOPSN"/>
</dbReference>
<evidence type="ECO:0000256" key="6">
    <source>
        <dbReference type="ARBA" id="ARBA00023170"/>
    </source>
</evidence>
<feature type="non-terminal residue" evidence="10">
    <location>
        <position position="1"/>
    </location>
</feature>
<dbReference type="EMBL" id="AMQN01002145">
    <property type="status" value="NOT_ANNOTATED_CDS"/>
    <property type="molecule type" value="Genomic_DNA"/>
</dbReference>
<dbReference type="EMBL" id="AMQN01002146">
    <property type="status" value="NOT_ANNOTATED_CDS"/>
    <property type="molecule type" value="Genomic_DNA"/>
</dbReference>
<dbReference type="EnsemblMetazoa" id="CapteT63256">
    <property type="protein sequence ID" value="CapteP63256"/>
    <property type="gene ID" value="CapteG63256"/>
</dbReference>
<dbReference type="PANTHER" id="PTHR24240">
    <property type="entry name" value="OPSIN"/>
    <property type="match status" value="1"/>
</dbReference>
<dbReference type="EMBL" id="KB308479">
    <property type="protein sequence ID" value="ELT97785.1"/>
    <property type="molecule type" value="Genomic_DNA"/>
</dbReference>
<keyword evidence="3 8" id="KW-1133">Transmembrane helix</keyword>
<feature type="domain" description="G-protein coupled receptors family 1 profile" evidence="9">
    <location>
        <begin position="10"/>
        <end position="255"/>
    </location>
</feature>
<dbReference type="Gene3D" id="1.20.1070.10">
    <property type="entry name" value="Rhodopsin 7-helix transmembrane proteins"/>
    <property type="match status" value="1"/>
</dbReference>
<feature type="transmembrane region" description="Helical" evidence="8">
    <location>
        <begin position="108"/>
        <end position="132"/>
    </location>
</feature>
<dbReference type="InterPro" id="IPR017452">
    <property type="entry name" value="GPCR_Rhodpsn_7TM"/>
</dbReference>
<feature type="transmembrane region" description="Helical" evidence="8">
    <location>
        <begin position="152"/>
        <end position="181"/>
    </location>
</feature>
<dbReference type="InterPro" id="IPR000276">
    <property type="entry name" value="GPCR_Rhodpsn"/>
</dbReference>
<evidence type="ECO:0000256" key="4">
    <source>
        <dbReference type="ARBA" id="ARBA00023040"/>
    </source>
</evidence>
<reference evidence="11" key="3">
    <citation type="submission" date="2015-06" db="UniProtKB">
        <authorList>
            <consortium name="EnsemblMetazoa"/>
        </authorList>
    </citation>
    <scope>IDENTIFICATION</scope>
</reference>
<evidence type="ECO:0000256" key="7">
    <source>
        <dbReference type="ARBA" id="ARBA00023224"/>
    </source>
</evidence>
<evidence type="ECO:0000256" key="3">
    <source>
        <dbReference type="ARBA" id="ARBA00022989"/>
    </source>
</evidence>
<reference evidence="12" key="1">
    <citation type="submission" date="2012-12" db="EMBL/GenBank/DDBJ databases">
        <authorList>
            <person name="Hellsten U."/>
            <person name="Grimwood J."/>
            <person name="Chapman J.A."/>
            <person name="Shapiro H."/>
            <person name="Aerts A."/>
            <person name="Otillar R.P."/>
            <person name="Terry A.Y."/>
            <person name="Boore J.L."/>
            <person name="Simakov O."/>
            <person name="Marletaz F."/>
            <person name="Cho S.-J."/>
            <person name="Edsinger-Gonzales E."/>
            <person name="Havlak P."/>
            <person name="Kuo D.-H."/>
            <person name="Larsson T."/>
            <person name="Lv J."/>
            <person name="Arendt D."/>
            <person name="Savage R."/>
            <person name="Osoegawa K."/>
            <person name="de Jong P."/>
            <person name="Lindberg D.R."/>
            <person name="Seaver E.C."/>
            <person name="Weisblat D.A."/>
            <person name="Putnam N.H."/>
            <person name="Grigoriev I.V."/>
            <person name="Rokhsar D.S."/>
        </authorList>
    </citation>
    <scope>NUCLEOTIDE SEQUENCE</scope>
    <source>
        <strain evidence="12">I ESC-2004</strain>
    </source>
</reference>
<evidence type="ECO:0000256" key="2">
    <source>
        <dbReference type="ARBA" id="ARBA00022692"/>
    </source>
</evidence>
<dbReference type="Pfam" id="PF00001">
    <property type="entry name" value="7tm_1"/>
    <property type="match status" value="1"/>
</dbReference>
<keyword evidence="5 8" id="KW-0472">Membrane</keyword>
<keyword evidence="12" id="KW-1185">Reference proteome</keyword>
<evidence type="ECO:0000313" key="12">
    <source>
        <dbReference type="Proteomes" id="UP000014760"/>
    </source>
</evidence>
<proteinExistence type="predicted"/>
<keyword evidence="2 8" id="KW-0812">Transmembrane</keyword>
<name>R7U3N6_CAPTE</name>
<dbReference type="OrthoDB" id="6092614at2759"/>
<evidence type="ECO:0000313" key="10">
    <source>
        <dbReference type="EMBL" id="ELT97785.1"/>
    </source>
</evidence>
<evidence type="ECO:0000259" key="9">
    <source>
        <dbReference type="PROSITE" id="PS50262"/>
    </source>
</evidence>
<reference evidence="10 12" key="2">
    <citation type="journal article" date="2013" name="Nature">
        <title>Insights into bilaterian evolution from three spiralian genomes.</title>
        <authorList>
            <person name="Simakov O."/>
            <person name="Marletaz F."/>
            <person name="Cho S.J."/>
            <person name="Edsinger-Gonzales E."/>
            <person name="Havlak P."/>
            <person name="Hellsten U."/>
            <person name="Kuo D.H."/>
            <person name="Larsson T."/>
            <person name="Lv J."/>
            <person name="Arendt D."/>
            <person name="Savage R."/>
            <person name="Osoegawa K."/>
            <person name="de Jong P."/>
            <person name="Grimwood J."/>
            <person name="Chapman J.A."/>
            <person name="Shapiro H."/>
            <person name="Aerts A."/>
            <person name="Otillar R.P."/>
            <person name="Terry A.Y."/>
            <person name="Boore J.L."/>
            <person name="Grigoriev I.V."/>
            <person name="Lindberg D.R."/>
            <person name="Seaver E.C."/>
            <person name="Weisblat D.A."/>
            <person name="Putnam N.H."/>
            <person name="Rokhsar D.S."/>
        </authorList>
    </citation>
    <scope>NUCLEOTIDE SEQUENCE</scope>
    <source>
        <strain evidence="10 12">I ESC-2004</strain>
    </source>
</reference>
<dbReference type="GO" id="GO:0016020">
    <property type="term" value="C:membrane"/>
    <property type="evidence" value="ECO:0007669"/>
    <property type="project" value="UniProtKB-SubCell"/>
</dbReference>
<dbReference type="SUPFAM" id="SSF81321">
    <property type="entry name" value="Family A G protein-coupled receptor-like"/>
    <property type="match status" value="1"/>
</dbReference>
<feature type="transmembrane region" description="Helical" evidence="8">
    <location>
        <begin position="61"/>
        <end position="87"/>
    </location>
</feature>
<comment type="subcellular location">
    <subcellularLocation>
        <location evidence="1">Membrane</location>
        <topology evidence="1">Multi-pass membrane protein</topology>
    </subcellularLocation>
</comment>
<organism evidence="10">
    <name type="scientific">Capitella teleta</name>
    <name type="common">Polychaete worm</name>
    <dbReference type="NCBI Taxonomy" id="283909"/>
    <lineage>
        <taxon>Eukaryota</taxon>
        <taxon>Metazoa</taxon>
        <taxon>Spiralia</taxon>
        <taxon>Lophotrochozoa</taxon>
        <taxon>Annelida</taxon>
        <taxon>Polychaeta</taxon>
        <taxon>Sedentaria</taxon>
        <taxon>Scolecida</taxon>
        <taxon>Capitellidae</taxon>
        <taxon>Capitella</taxon>
    </lineage>
</organism>
<dbReference type="Proteomes" id="UP000014760">
    <property type="component" value="Unassembled WGS sequence"/>
</dbReference>